<organism evidence="4 5">
    <name type="scientific">Leptomonas seymouri</name>
    <dbReference type="NCBI Taxonomy" id="5684"/>
    <lineage>
        <taxon>Eukaryota</taxon>
        <taxon>Discoba</taxon>
        <taxon>Euglenozoa</taxon>
        <taxon>Kinetoplastea</taxon>
        <taxon>Metakinetoplastina</taxon>
        <taxon>Trypanosomatida</taxon>
        <taxon>Trypanosomatidae</taxon>
        <taxon>Leishmaniinae</taxon>
        <taxon>Leptomonas</taxon>
    </lineage>
</organism>
<feature type="compositionally biased region" description="Basic and acidic residues" evidence="1">
    <location>
        <begin position="43"/>
        <end position="54"/>
    </location>
</feature>
<dbReference type="OMA" id="SCALMIL"/>
<feature type="compositionally biased region" description="Polar residues" evidence="1">
    <location>
        <begin position="201"/>
        <end position="214"/>
    </location>
</feature>
<evidence type="ECO:0000313" key="4">
    <source>
        <dbReference type="EMBL" id="KPI83798.1"/>
    </source>
</evidence>
<feature type="region of interest" description="Disordered" evidence="1">
    <location>
        <begin position="195"/>
        <end position="227"/>
    </location>
</feature>
<gene>
    <name evidence="4" type="ORF">ABL78_7162</name>
</gene>
<evidence type="ECO:0000313" key="5">
    <source>
        <dbReference type="Proteomes" id="UP000038009"/>
    </source>
</evidence>
<feature type="region of interest" description="Disordered" evidence="1">
    <location>
        <begin position="159"/>
        <end position="183"/>
    </location>
</feature>
<dbReference type="EMBL" id="LJSK01000324">
    <property type="protein sequence ID" value="KPI83798.1"/>
    <property type="molecule type" value="Genomic_DNA"/>
</dbReference>
<protein>
    <submittedName>
        <fullName evidence="4">Uncharacterized protein</fullName>
    </submittedName>
</protein>
<feature type="transmembrane region" description="Helical" evidence="2">
    <location>
        <begin position="311"/>
        <end position="334"/>
    </location>
</feature>
<feature type="region of interest" description="Disordered" evidence="1">
    <location>
        <begin position="37"/>
        <end position="81"/>
    </location>
</feature>
<keyword evidence="2" id="KW-0812">Transmembrane</keyword>
<dbReference type="AlphaFoldDB" id="A0A0N1PAF9"/>
<comment type="caution">
    <text evidence="4">The sequence shown here is derived from an EMBL/GenBank/DDBJ whole genome shotgun (WGS) entry which is preliminary data.</text>
</comment>
<keyword evidence="2" id="KW-0472">Membrane</keyword>
<evidence type="ECO:0000256" key="2">
    <source>
        <dbReference type="SAM" id="Phobius"/>
    </source>
</evidence>
<sequence length="494" mass="53920">MGHTSTSSLQVYSSDILLLLTTFVSLTFRACRQGIDSSSYDEDSGHVKDTETRWTRASSASSFPLDERTPGTGDGDDADEPAVDSEALLLANDAADPLLILAERLTLEEKLSTAVNWLSLVSNCLTYFLRPSQVLYTFLFTNGDFVLFVTSYSRRYQRLHPSTPPRSHLSTDSSLAPTPLHPMCQQAPLSYETTVPVAPTSPLQGLGSESGTNTHHLHGRFTGDGARRQSCGDVVAVRVPPPSHLLFPPGALPGPRHRESAPQRVSQKAGGAAATTHSPLSLTNRSFPLGRPLHRLRYYASRCVAFAQTQLSWLLFLNALLTSTLFVFHLHHLFFSLGTLFGYLAAVAAVFLCGMEAGCIIVLLRRRGVCRCHRCRRRRRSSSSSSSTDTDDGEDGISASTTVHSRCRSPLARNGAVGGGGESTEWDPRSDVQGPHWAVFGEHLSAAACALLYILMLLEEGDVLWSSHVDLMRWYVCSCALMILSLLKCLRVAL</sequence>
<reference evidence="4 5" key="1">
    <citation type="journal article" date="2015" name="PLoS Pathog.">
        <title>Leptomonas seymouri: Adaptations to the Dixenous Life Cycle Analyzed by Genome Sequencing, Transcriptome Profiling and Co-infection with Leishmania donovani.</title>
        <authorList>
            <person name="Kraeva N."/>
            <person name="Butenko A."/>
            <person name="Hlavacova J."/>
            <person name="Kostygov A."/>
            <person name="Myskova J."/>
            <person name="Grybchuk D."/>
            <person name="Lestinova T."/>
            <person name="Votypka J."/>
            <person name="Volf P."/>
            <person name="Opperdoes F."/>
            <person name="Flegontov P."/>
            <person name="Lukes J."/>
            <person name="Yurchenko V."/>
        </authorList>
    </citation>
    <scope>NUCLEOTIDE SEQUENCE [LARGE SCALE GENOMIC DNA]</scope>
    <source>
        <strain evidence="4 5">ATCC 30220</strain>
    </source>
</reference>
<dbReference type="OrthoDB" id="266828at2759"/>
<feature type="region of interest" description="Disordered" evidence="1">
    <location>
        <begin position="381"/>
        <end position="430"/>
    </location>
</feature>
<feature type="chain" id="PRO_5005879651" evidence="3">
    <location>
        <begin position="30"/>
        <end position="494"/>
    </location>
</feature>
<keyword evidence="5" id="KW-1185">Reference proteome</keyword>
<accession>A0A0N1PAF9</accession>
<keyword evidence="3" id="KW-0732">Signal</keyword>
<feature type="transmembrane region" description="Helical" evidence="2">
    <location>
        <begin position="471"/>
        <end position="490"/>
    </location>
</feature>
<name>A0A0N1PAF9_LEPSE</name>
<dbReference type="VEuPathDB" id="TriTrypDB:Lsey_0324_0060"/>
<keyword evidence="2" id="KW-1133">Transmembrane helix</keyword>
<feature type="region of interest" description="Disordered" evidence="1">
    <location>
        <begin position="246"/>
        <end position="277"/>
    </location>
</feature>
<feature type="transmembrane region" description="Helical" evidence="2">
    <location>
        <begin position="340"/>
        <end position="364"/>
    </location>
</feature>
<feature type="transmembrane region" description="Helical" evidence="2">
    <location>
        <begin position="437"/>
        <end position="456"/>
    </location>
</feature>
<evidence type="ECO:0000256" key="1">
    <source>
        <dbReference type="SAM" id="MobiDB-lite"/>
    </source>
</evidence>
<feature type="signal peptide" evidence="3">
    <location>
        <begin position="1"/>
        <end position="29"/>
    </location>
</feature>
<proteinExistence type="predicted"/>
<dbReference type="Proteomes" id="UP000038009">
    <property type="component" value="Unassembled WGS sequence"/>
</dbReference>
<evidence type="ECO:0000256" key="3">
    <source>
        <dbReference type="SAM" id="SignalP"/>
    </source>
</evidence>